<dbReference type="InterPro" id="IPR051347">
    <property type="entry name" value="Circadian_clock_KaiC-rel"/>
</dbReference>
<evidence type="ECO:0000256" key="4">
    <source>
        <dbReference type="ARBA" id="ARBA00022737"/>
    </source>
</evidence>
<keyword evidence="5" id="KW-0418">Kinase</keyword>
<accession>A0A1G4SC08</accession>
<evidence type="ECO:0000313" key="9">
    <source>
        <dbReference type="Proteomes" id="UP000199150"/>
    </source>
</evidence>
<feature type="domain" description="KaiC" evidence="7">
    <location>
        <begin position="251"/>
        <end position="487"/>
    </location>
</feature>
<proteinExistence type="predicted"/>
<dbReference type="SUPFAM" id="SSF52540">
    <property type="entry name" value="P-loop containing nucleoside triphosphate hydrolases"/>
    <property type="match status" value="2"/>
</dbReference>
<dbReference type="PANTHER" id="PTHR42926">
    <property type="match status" value="1"/>
</dbReference>
<evidence type="ECO:0000256" key="2">
    <source>
        <dbReference type="ARBA" id="ARBA00022553"/>
    </source>
</evidence>
<dbReference type="InterPro" id="IPR027417">
    <property type="entry name" value="P-loop_NTPase"/>
</dbReference>
<keyword evidence="2" id="KW-0597">Phosphoprotein</keyword>
<dbReference type="GO" id="GO:0005524">
    <property type="term" value="F:ATP binding"/>
    <property type="evidence" value="ECO:0007669"/>
    <property type="project" value="InterPro"/>
</dbReference>
<dbReference type="InterPro" id="IPR014774">
    <property type="entry name" value="KaiC-like_dom"/>
</dbReference>
<reference evidence="9" key="1">
    <citation type="submission" date="2016-10" db="EMBL/GenBank/DDBJ databases">
        <authorList>
            <person name="Varghese N."/>
            <person name="Submissions S."/>
        </authorList>
    </citation>
    <scope>NUCLEOTIDE SEQUENCE [LARGE SCALE GENOMIC DNA]</scope>
    <source>
        <strain evidence="9">CGMCC 1.3431</strain>
    </source>
</reference>
<dbReference type="AlphaFoldDB" id="A0A1G4SC08"/>
<protein>
    <recommendedName>
        <fullName evidence="1">non-specific serine/threonine protein kinase</fullName>
        <ecNumber evidence="1">2.7.11.1</ecNumber>
    </recommendedName>
</protein>
<keyword evidence="4" id="KW-0677">Repeat</keyword>
<dbReference type="PANTHER" id="PTHR42926:SF1">
    <property type="entry name" value="CIRCADIAN CLOCK OSCILLATOR PROTEIN KAIC 1"/>
    <property type="match status" value="1"/>
</dbReference>
<dbReference type="Pfam" id="PF06745">
    <property type="entry name" value="ATPase"/>
    <property type="match status" value="2"/>
</dbReference>
<dbReference type="SMART" id="SM00382">
    <property type="entry name" value="AAA"/>
    <property type="match status" value="2"/>
</dbReference>
<feature type="domain" description="KaiC" evidence="7">
    <location>
        <begin position="9"/>
        <end position="249"/>
    </location>
</feature>
<dbReference type="EMBL" id="FMTS01000004">
    <property type="protein sequence ID" value="SCW66568.1"/>
    <property type="molecule type" value="Genomic_DNA"/>
</dbReference>
<evidence type="ECO:0000259" key="7">
    <source>
        <dbReference type="PROSITE" id="PS51146"/>
    </source>
</evidence>
<dbReference type="GO" id="GO:0004674">
    <property type="term" value="F:protein serine/threonine kinase activity"/>
    <property type="evidence" value="ECO:0007669"/>
    <property type="project" value="UniProtKB-EC"/>
</dbReference>
<gene>
    <name evidence="8" type="ORF">SAMN02927928_2537</name>
</gene>
<evidence type="ECO:0000256" key="5">
    <source>
        <dbReference type="ARBA" id="ARBA00022777"/>
    </source>
</evidence>
<dbReference type="CDD" id="cd19488">
    <property type="entry name" value="KaiC-like_N"/>
    <property type="match status" value="1"/>
</dbReference>
<evidence type="ECO:0000256" key="6">
    <source>
        <dbReference type="ARBA" id="ARBA00022801"/>
    </source>
</evidence>
<dbReference type="InterPro" id="IPR010624">
    <property type="entry name" value="KaiC_dom"/>
</dbReference>
<dbReference type="Proteomes" id="UP000199150">
    <property type="component" value="Unassembled WGS sequence"/>
</dbReference>
<name>A0A1G4SC08_9CAUL</name>
<evidence type="ECO:0000313" key="8">
    <source>
        <dbReference type="EMBL" id="SCW66568.1"/>
    </source>
</evidence>
<dbReference type="InterPro" id="IPR030665">
    <property type="entry name" value="KaiC"/>
</dbReference>
<dbReference type="InterPro" id="IPR003593">
    <property type="entry name" value="AAA+_ATPase"/>
</dbReference>
<organism evidence="8 9">
    <name type="scientific">Asticcacaulis taihuensis</name>
    <dbReference type="NCBI Taxonomy" id="260084"/>
    <lineage>
        <taxon>Bacteria</taxon>
        <taxon>Pseudomonadati</taxon>
        <taxon>Pseudomonadota</taxon>
        <taxon>Alphaproteobacteria</taxon>
        <taxon>Caulobacterales</taxon>
        <taxon>Caulobacteraceae</taxon>
        <taxon>Asticcacaulis</taxon>
    </lineage>
</organism>
<keyword evidence="6" id="KW-0378">Hydrolase</keyword>
<dbReference type="RefSeq" id="WP_090648524.1">
    <property type="nucleotide sequence ID" value="NZ_CBCRYE010000002.1"/>
</dbReference>
<dbReference type="PIRSF" id="PIRSF039117">
    <property type="entry name" value="KaiC"/>
    <property type="match status" value="1"/>
</dbReference>
<keyword evidence="3" id="KW-0808">Transferase</keyword>
<dbReference type="GO" id="GO:0016787">
    <property type="term" value="F:hydrolase activity"/>
    <property type="evidence" value="ECO:0007669"/>
    <property type="project" value="UniProtKB-KW"/>
</dbReference>
<dbReference type="PROSITE" id="PS51146">
    <property type="entry name" value="KAIC"/>
    <property type="match status" value="2"/>
</dbReference>
<dbReference type="Gene3D" id="3.40.50.300">
    <property type="entry name" value="P-loop containing nucleotide triphosphate hydrolases"/>
    <property type="match status" value="2"/>
</dbReference>
<dbReference type="STRING" id="260084.SAMN02927928_2537"/>
<keyword evidence="9" id="KW-1185">Reference proteome</keyword>
<evidence type="ECO:0000256" key="3">
    <source>
        <dbReference type="ARBA" id="ARBA00022679"/>
    </source>
</evidence>
<evidence type="ECO:0000256" key="1">
    <source>
        <dbReference type="ARBA" id="ARBA00012513"/>
    </source>
</evidence>
<dbReference type="EC" id="2.7.11.1" evidence="1"/>
<dbReference type="OrthoDB" id="9787927at2"/>
<sequence length="506" mass="56189">MREAETTSPVIKTGIAAFDDILGGGLTANRVYLLHGTPGSGKTTLSLQFLLEGVRQGEKVLYVTLSETRMELMAVAKSHGMVLDEVEIFELIAEEQDLDPDNQYTMFQPSEVELSVTTRRIQDEVERIKPKRVVIDSLSEVKLLAQSALRFRRQVLALKQFFVGRDCTVLFLDDKTARGEDDLQLESIAHGVISLEQLSPDYGAERRRLSITKLRGQRYRGGYHDFSIQRGGLVVYPRIIASEHLKRNDVTVMRSGIPEMDALLGGGLTSGTSVLLLGPAGIGKSSLGVQYAAEAARRGLASILFSFDERLETLFQRAEGIGIPLRTYVDQKLIEVRAIDPAEMSPGEFADKVRKAAEGENGKPVKIVVIDSLNGYLNAMPEERFLTAQLHELLTYLGHLGIITFLVVAQHGLLGNAMQTVIDTSYLADTVILFRYFETRGEVRQLISVVKKRNGRHERSIREFSLTESGIRIGEPLRRFHGLLTGTPFSMKSAEPLTVQNSTIEE</sequence>